<dbReference type="Proteomes" id="UP001428341">
    <property type="component" value="Unassembled WGS sequence"/>
</dbReference>
<dbReference type="Pfam" id="PF02797">
    <property type="entry name" value="Chal_sti_synt_C"/>
    <property type="match status" value="1"/>
</dbReference>
<gene>
    <name evidence="3" type="ORF">WN944_008153</name>
</gene>
<evidence type="ECO:0000313" key="4">
    <source>
        <dbReference type="Proteomes" id="UP001428341"/>
    </source>
</evidence>
<dbReference type="AlphaFoldDB" id="A0AAP0MMD9"/>
<reference evidence="3 4" key="1">
    <citation type="submission" date="2024-05" db="EMBL/GenBank/DDBJ databases">
        <title>Haplotype-resolved chromosome-level genome assembly of Huyou (Citrus changshanensis).</title>
        <authorList>
            <person name="Miao C."/>
            <person name="Chen W."/>
            <person name="Wu Y."/>
            <person name="Wang L."/>
            <person name="Zhao S."/>
            <person name="Grierson D."/>
            <person name="Xu C."/>
            <person name="Chen K."/>
        </authorList>
    </citation>
    <scope>NUCLEOTIDE SEQUENCE [LARGE SCALE GENOMIC DNA]</scope>
    <source>
        <strain evidence="3">01-14</strain>
        <tissue evidence="3">Leaf</tissue>
    </source>
</reference>
<dbReference type="InterPro" id="IPR016039">
    <property type="entry name" value="Thiolase-like"/>
</dbReference>
<comment type="caution">
    <text evidence="3">The sequence shown here is derived from an EMBL/GenBank/DDBJ whole genome shotgun (WGS) entry which is preliminary data.</text>
</comment>
<feature type="domain" description="Chalcone/stilbene synthase C-terminal" evidence="2">
    <location>
        <begin position="8"/>
        <end position="159"/>
    </location>
</feature>
<protein>
    <recommendedName>
        <fullName evidence="2">Chalcone/stilbene synthase C-terminal domain-containing protein</fullName>
    </recommendedName>
</protein>
<dbReference type="PANTHER" id="PTHR11877">
    <property type="entry name" value="HYDROXYMETHYLGLUTARYL-COA SYNTHASE"/>
    <property type="match status" value="1"/>
</dbReference>
<sequence length="163" mass="17959">MGTTHIHIVPTAQTILPDSEDAIKGHFREVGPTVHLSKNLSPLIAENIDKFLAEAFDQVSLNDHDWNSLFWMMHPIGPAVLDQIEGKLGLEKTKLRETRHVLSEYGNMASPTASFVLDEMRKRSVEEGKATTGEELEWGVLLGFGAGPTVEATVLRSIPMVSN</sequence>
<dbReference type="FunFam" id="3.40.47.10:FF:000014">
    <property type="entry name" value="Chalcone synthase 1"/>
    <property type="match status" value="1"/>
</dbReference>
<dbReference type="InterPro" id="IPR011141">
    <property type="entry name" value="Polyketide_synthase_type-III"/>
</dbReference>
<evidence type="ECO:0000256" key="1">
    <source>
        <dbReference type="ARBA" id="ARBA00005531"/>
    </source>
</evidence>
<name>A0AAP0MMD9_9ROSI</name>
<dbReference type="Gene3D" id="3.40.47.10">
    <property type="match status" value="1"/>
</dbReference>
<comment type="similarity">
    <text evidence="1">Belongs to the thiolase-like superfamily. Chalcone/stilbene synthases family.</text>
</comment>
<organism evidence="3 4">
    <name type="scientific">Citrus x changshan-huyou</name>
    <dbReference type="NCBI Taxonomy" id="2935761"/>
    <lineage>
        <taxon>Eukaryota</taxon>
        <taxon>Viridiplantae</taxon>
        <taxon>Streptophyta</taxon>
        <taxon>Embryophyta</taxon>
        <taxon>Tracheophyta</taxon>
        <taxon>Spermatophyta</taxon>
        <taxon>Magnoliopsida</taxon>
        <taxon>eudicotyledons</taxon>
        <taxon>Gunneridae</taxon>
        <taxon>Pentapetalae</taxon>
        <taxon>rosids</taxon>
        <taxon>malvids</taxon>
        <taxon>Sapindales</taxon>
        <taxon>Rutaceae</taxon>
        <taxon>Aurantioideae</taxon>
        <taxon>Citrus</taxon>
    </lineage>
</organism>
<dbReference type="PANTHER" id="PTHR11877:SF14">
    <property type="entry name" value="CHALCONE SYNTHASE"/>
    <property type="match status" value="1"/>
</dbReference>
<dbReference type="InterPro" id="IPR012328">
    <property type="entry name" value="Chalcone/stilbene_synt_C"/>
</dbReference>
<keyword evidence="4" id="KW-1185">Reference proteome</keyword>
<dbReference type="SUPFAM" id="SSF53901">
    <property type="entry name" value="Thiolase-like"/>
    <property type="match status" value="1"/>
</dbReference>
<evidence type="ECO:0000259" key="2">
    <source>
        <dbReference type="Pfam" id="PF02797"/>
    </source>
</evidence>
<proteinExistence type="inferred from homology"/>
<dbReference type="GO" id="GO:0030639">
    <property type="term" value="P:polyketide biosynthetic process"/>
    <property type="evidence" value="ECO:0007669"/>
    <property type="project" value="TreeGrafter"/>
</dbReference>
<dbReference type="GO" id="GO:0016747">
    <property type="term" value="F:acyltransferase activity, transferring groups other than amino-acyl groups"/>
    <property type="evidence" value="ECO:0007669"/>
    <property type="project" value="InterPro"/>
</dbReference>
<evidence type="ECO:0000313" key="3">
    <source>
        <dbReference type="EMBL" id="KAK9216146.1"/>
    </source>
</evidence>
<accession>A0AAP0MMD9</accession>
<dbReference type="EMBL" id="JBCGBO010000003">
    <property type="protein sequence ID" value="KAK9216146.1"/>
    <property type="molecule type" value="Genomic_DNA"/>
</dbReference>